<dbReference type="GO" id="GO:0004420">
    <property type="term" value="F:hydroxymethylglutaryl-CoA reductase (NADPH) activity"/>
    <property type="evidence" value="ECO:0007669"/>
    <property type="project" value="UniProtKB-EC"/>
</dbReference>
<dbReference type="PROSITE" id="PS00066">
    <property type="entry name" value="HMG_COA_REDUCTASE_1"/>
    <property type="match status" value="1"/>
</dbReference>
<comment type="similarity">
    <text evidence="2 6">Belongs to the HMG-CoA reductase family.</text>
</comment>
<proteinExistence type="inferred from homology"/>
<dbReference type="GO" id="GO:0008299">
    <property type="term" value="P:isoprenoid biosynthetic process"/>
    <property type="evidence" value="ECO:0007669"/>
    <property type="project" value="InterPro"/>
</dbReference>
<protein>
    <recommendedName>
        <fullName evidence="6">3-hydroxy-3-methylglutaryl coenzyme A reductase</fullName>
        <shortName evidence="6">HMG-CoA reductase</shortName>
        <ecNumber evidence="6">1.1.1.34</ecNumber>
    </recommendedName>
</protein>
<keyword evidence="5" id="KW-0472">Membrane</keyword>
<sequence length="474" mass="50244">MLSTVRLAVANTLSAVRCSQALAPTVARSYSNSAPFGSLADEEVLQKLTTGELQHHNLERDLGNALRAVKLRRKHVASMLESNQKMSRELDHEGFDYEQVIGVNCENVIGYMPIPVGVAGPLVLDGRQYMVPMATTEGCLVASTNRGCRAIALSGGAHSAVLRDGMTRAPVVRMPDVIGAAALKDWVEADMSGERKLASLFESTSRFAKLKGIKVNVAGRNVFLRFEGATGDAMGMNMISKGVTKALDFLQDTFPKMDVVSISGNFCTDKKPSAVNWIDGRGKSVVCETIIQEDIVNKVLKTTSASLVDVNNVKNLVGSMVAGSIGGFNAHAANIVAAVYIATGQDPAQVVESATCATLMETGENGKDLHMSVTMPSIEVGTVGGGTHLKSQGAALDLLGLRGSASSAPGDHARALARVVAGSVLAGELSLMSALAAGHLVRSHMLLNRKPTLHEEQKTEKIIENEKPEKREEA</sequence>
<dbReference type="InterPro" id="IPR004554">
    <property type="entry name" value="HMG_CoA_Rdtase_eu_arc"/>
</dbReference>
<evidence type="ECO:0000256" key="1">
    <source>
        <dbReference type="ARBA" id="ARBA00004370"/>
    </source>
</evidence>
<dbReference type="GO" id="GO:0005789">
    <property type="term" value="C:endoplasmic reticulum membrane"/>
    <property type="evidence" value="ECO:0007669"/>
    <property type="project" value="UniProtKB-SubCell"/>
</dbReference>
<dbReference type="Gene3D" id="3.90.770.10">
    <property type="entry name" value="3-hydroxy-3-methylglutaryl-coenzyme A Reductase, Chain A, domain 2"/>
    <property type="match status" value="1"/>
</dbReference>
<gene>
    <name evidence="8" type="ORF">PBIL07802_LOCUS3558</name>
</gene>
<dbReference type="SUPFAM" id="SSF56542">
    <property type="entry name" value="Substrate-binding domain of HMG-CoA reductase"/>
    <property type="match status" value="1"/>
</dbReference>
<comment type="pathway">
    <text evidence="6">Metabolic intermediate biosynthesis; (R)-mevalonate biosynthesis; (R)-mevalonate from acetyl-CoA: step 3/3.</text>
</comment>
<evidence type="ECO:0000256" key="5">
    <source>
        <dbReference type="ARBA" id="ARBA00023136"/>
    </source>
</evidence>
<dbReference type="PANTHER" id="PTHR10572">
    <property type="entry name" value="3-HYDROXY-3-METHYLGLUTARYL-COENZYME A REDUCTASE"/>
    <property type="match status" value="1"/>
</dbReference>
<dbReference type="GO" id="GO:0005778">
    <property type="term" value="C:peroxisomal membrane"/>
    <property type="evidence" value="ECO:0007669"/>
    <property type="project" value="TreeGrafter"/>
</dbReference>
<comment type="catalytic activity">
    <reaction evidence="6">
        <text>(R)-mevalonate + 2 NADP(+) + CoA = (3S)-3-hydroxy-3-methylglutaryl-CoA + 2 NADPH + 2 H(+)</text>
        <dbReference type="Rhea" id="RHEA:15989"/>
        <dbReference type="ChEBI" id="CHEBI:15378"/>
        <dbReference type="ChEBI" id="CHEBI:36464"/>
        <dbReference type="ChEBI" id="CHEBI:43074"/>
        <dbReference type="ChEBI" id="CHEBI:57287"/>
        <dbReference type="ChEBI" id="CHEBI:57783"/>
        <dbReference type="ChEBI" id="CHEBI:58349"/>
        <dbReference type="EC" id="1.1.1.34"/>
    </reaction>
</comment>
<evidence type="ECO:0000313" key="8">
    <source>
        <dbReference type="EMBL" id="CAE0241396.1"/>
    </source>
</evidence>
<organism evidence="8">
    <name type="scientific">Palpitomonas bilix</name>
    <dbReference type="NCBI Taxonomy" id="652834"/>
    <lineage>
        <taxon>Eukaryota</taxon>
        <taxon>Eukaryota incertae sedis</taxon>
    </lineage>
</organism>
<dbReference type="PROSITE" id="PS50065">
    <property type="entry name" value="HMG_COA_REDUCTASE_4"/>
    <property type="match status" value="1"/>
</dbReference>
<dbReference type="PANTHER" id="PTHR10572:SF24">
    <property type="entry name" value="3-HYDROXY-3-METHYLGLUTARYL-COENZYME A REDUCTASE"/>
    <property type="match status" value="1"/>
</dbReference>
<dbReference type="PROSITE" id="PS01192">
    <property type="entry name" value="HMG_COA_REDUCTASE_3"/>
    <property type="match status" value="1"/>
</dbReference>
<dbReference type="EMBL" id="HBIB01005859">
    <property type="protein sequence ID" value="CAE0241396.1"/>
    <property type="molecule type" value="Transcribed_RNA"/>
</dbReference>
<evidence type="ECO:0000256" key="7">
    <source>
        <dbReference type="SAM" id="MobiDB-lite"/>
    </source>
</evidence>
<dbReference type="GO" id="GO:0016126">
    <property type="term" value="P:sterol biosynthetic process"/>
    <property type="evidence" value="ECO:0007669"/>
    <property type="project" value="TreeGrafter"/>
</dbReference>
<dbReference type="InterPro" id="IPR023282">
    <property type="entry name" value="HMG_CoA_Rdtase_N"/>
</dbReference>
<comment type="subcellular location">
    <subcellularLocation>
        <location evidence="6">Endoplasmic reticulum membrane</location>
        <topology evidence="6">Multi-pass membrane protein</topology>
    </subcellularLocation>
    <subcellularLocation>
        <location evidence="1">Membrane</location>
    </subcellularLocation>
</comment>
<evidence type="ECO:0000256" key="2">
    <source>
        <dbReference type="ARBA" id="ARBA00007661"/>
    </source>
</evidence>
<dbReference type="NCBIfam" id="TIGR00533">
    <property type="entry name" value="HMG_CoA_R_NADP"/>
    <property type="match status" value="1"/>
</dbReference>
<dbReference type="UniPathway" id="UPA00058">
    <property type="reaction ID" value="UER00103"/>
</dbReference>
<name>A0A7S3CZ06_9EUKA</name>
<dbReference type="InterPro" id="IPR023076">
    <property type="entry name" value="HMG_CoA_Rdtase_CS"/>
</dbReference>
<dbReference type="InterPro" id="IPR009029">
    <property type="entry name" value="HMG_CoA_Rdtase_sub-bd_dom_sf"/>
</dbReference>
<evidence type="ECO:0000256" key="3">
    <source>
        <dbReference type="ARBA" id="ARBA00022857"/>
    </source>
</evidence>
<dbReference type="PRINTS" id="PR00071">
    <property type="entry name" value="HMGCOARDTASE"/>
</dbReference>
<keyword evidence="3 6" id="KW-0521">NADP</keyword>
<feature type="region of interest" description="Disordered" evidence="7">
    <location>
        <begin position="451"/>
        <end position="474"/>
    </location>
</feature>
<keyword evidence="6" id="KW-0256">Endoplasmic reticulum</keyword>
<dbReference type="PROSITE" id="PS00318">
    <property type="entry name" value="HMG_COA_REDUCTASE_2"/>
    <property type="match status" value="1"/>
</dbReference>
<dbReference type="EC" id="1.1.1.34" evidence="6"/>
<reference evidence="8" key="1">
    <citation type="submission" date="2021-01" db="EMBL/GenBank/DDBJ databases">
        <authorList>
            <person name="Corre E."/>
            <person name="Pelletier E."/>
            <person name="Niang G."/>
            <person name="Scheremetjew M."/>
            <person name="Finn R."/>
            <person name="Kale V."/>
            <person name="Holt S."/>
            <person name="Cochrane G."/>
            <person name="Meng A."/>
            <person name="Brown T."/>
            <person name="Cohen L."/>
        </authorList>
    </citation>
    <scope>NUCLEOTIDE SEQUENCE</scope>
    <source>
        <strain evidence="8">NIES-2562</strain>
    </source>
</reference>
<dbReference type="InterPro" id="IPR023074">
    <property type="entry name" value="HMG_CoA_Rdtase_cat_sf"/>
</dbReference>
<accession>A0A7S3CZ06</accession>
<dbReference type="SUPFAM" id="SSF55035">
    <property type="entry name" value="NAD-binding domain of HMG-CoA reductase"/>
    <property type="match status" value="1"/>
</dbReference>
<dbReference type="Gene3D" id="3.30.70.420">
    <property type="entry name" value="Hydroxymethylglutaryl-CoA reductase, class I/II, NAD/NADP-binding domain"/>
    <property type="match status" value="1"/>
</dbReference>
<dbReference type="CDD" id="cd00643">
    <property type="entry name" value="HMG-CoA_reductase_classI"/>
    <property type="match status" value="1"/>
</dbReference>
<dbReference type="InterPro" id="IPR002202">
    <property type="entry name" value="HMG_CoA_Rdtase"/>
</dbReference>
<dbReference type="FunFam" id="3.30.70.420:FF:000001">
    <property type="entry name" value="3-hydroxy-3-methylglutaryl coenzyme A reductase"/>
    <property type="match status" value="1"/>
</dbReference>
<dbReference type="GO" id="GO:0015936">
    <property type="term" value="P:coenzyme A metabolic process"/>
    <property type="evidence" value="ECO:0007669"/>
    <property type="project" value="InterPro"/>
</dbReference>
<evidence type="ECO:0000256" key="6">
    <source>
        <dbReference type="RuleBase" id="RU361219"/>
    </source>
</evidence>
<dbReference type="Pfam" id="PF00368">
    <property type="entry name" value="HMG-CoA_red"/>
    <property type="match status" value="1"/>
</dbReference>
<dbReference type="Gene3D" id="1.10.3270.10">
    <property type="entry name" value="HMGR, N-terminal domain"/>
    <property type="match status" value="1"/>
</dbReference>
<evidence type="ECO:0000256" key="4">
    <source>
        <dbReference type="ARBA" id="ARBA00023002"/>
    </source>
</evidence>
<dbReference type="AlphaFoldDB" id="A0A7S3CZ06"/>
<dbReference type="FunFam" id="3.90.770.10:FF:000001">
    <property type="entry name" value="3-hydroxy-3-methylglutaryl coenzyme A reductase"/>
    <property type="match status" value="1"/>
</dbReference>
<feature type="compositionally biased region" description="Basic and acidic residues" evidence="7">
    <location>
        <begin position="452"/>
        <end position="474"/>
    </location>
</feature>
<keyword evidence="4 6" id="KW-0560">Oxidoreductase</keyword>
<dbReference type="InterPro" id="IPR009023">
    <property type="entry name" value="HMG_CoA_Rdtase_NAD(P)-bd_sf"/>
</dbReference>